<evidence type="ECO:0000256" key="11">
    <source>
        <dbReference type="ARBA" id="ARBA00022737"/>
    </source>
</evidence>
<dbReference type="FunFam" id="3.80.10.10:FF:000383">
    <property type="entry name" value="Leucine-rich repeat receptor protein kinase EMS1"/>
    <property type="match status" value="1"/>
</dbReference>
<comment type="subcellular location">
    <subcellularLocation>
        <location evidence="3">Cell membrane</location>
        <topology evidence="3">Single-pass type I membrane protein</topology>
    </subcellularLocation>
    <subcellularLocation>
        <location evidence="1">Membrane</location>
        <topology evidence="1">Peripheral membrane protein</topology>
    </subcellularLocation>
    <subcellularLocation>
        <location evidence="2">Secreted</location>
        <location evidence="2">Cell wall</location>
    </subcellularLocation>
</comment>
<evidence type="ECO:0000256" key="20">
    <source>
        <dbReference type="SAM" id="SignalP"/>
    </source>
</evidence>
<comment type="similarity">
    <text evidence="18">Belongs to the polygalacturonase-inhibiting protein family.</text>
</comment>
<feature type="chain" id="PRO_5044838598" evidence="20">
    <location>
        <begin position="23"/>
        <end position="1155"/>
    </location>
</feature>
<keyword evidence="7" id="KW-0964">Secreted</keyword>
<dbReference type="InterPro" id="IPR025875">
    <property type="entry name" value="Leu-rich_rpt_4"/>
</dbReference>
<proteinExistence type="inferred from homology"/>
<keyword evidence="14 19" id="KW-0472">Membrane</keyword>
<dbReference type="GO" id="GO:0006952">
    <property type="term" value="P:defense response"/>
    <property type="evidence" value="ECO:0007669"/>
    <property type="project" value="UniProtKB-KW"/>
</dbReference>
<dbReference type="InterPro" id="IPR013210">
    <property type="entry name" value="LRR_N_plant-typ"/>
</dbReference>
<feature type="domain" description="Disease resistance R13L4/SHOC-2-like LRR" evidence="22">
    <location>
        <begin position="175"/>
        <end position="440"/>
    </location>
</feature>
<dbReference type="Proteomes" id="UP001603857">
    <property type="component" value="Unassembled WGS sequence"/>
</dbReference>
<keyword evidence="9 19" id="KW-0812">Transmembrane</keyword>
<feature type="transmembrane region" description="Helical" evidence="19">
    <location>
        <begin position="1097"/>
        <end position="1120"/>
    </location>
</feature>
<dbReference type="InterPro" id="IPR055414">
    <property type="entry name" value="LRR_R13L4/SHOC2-like"/>
</dbReference>
<evidence type="ECO:0000256" key="7">
    <source>
        <dbReference type="ARBA" id="ARBA00022525"/>
    </source>
</evidence>
<keyword evidence="12" id="KW-0611">Plant defense</keyword>
<evidence type="ECO:0000256" key="4">
    <source>
        <dbReference type="ARBA" id="ARBA00009592"/>
    </source>
</evidence>
<evidence type="ECO:0000259" key="22">
    <source>
        <dbReference type="Pfam" id="PF23598"/>
    </source>
</evidence>
<dbReference type="Pfam" id="PF08263">
    <property type="entry name" value="LRRNT_2"/>
    <property type="match status" value="1"/>
</dbReference>
<dbReference type="FunFam" id="3.80.10.10:FF:000400">
    <property type="entry name" value="Nuclear pore complex protein NUP107"/>
    <property type="match status" value="1"/>
</dbReference>
<dbReference type="GO" id="GO:0099402">
    <property type="term" value="P:plant organ development"/>
    <property type="evidence" value="ECO:0007669"/>
    <property type="project" value="UniProtKB-ARBA"/>
</dbReference>
<dbReference type="GO" id="GO:0005886">
    <property type="term" value="C:plasma membrane"/>
    <property type="evidence" value="ECO:0007669"/>
    <property type="project" value="UniProtKB-SubCell"/>
</dbReference>
<dbReference type="FunFam" id="3.80.10.10:FF:000095">
    <property type="entry name" value="LRR receptor-like serine/threonine-protein kinase GSO1"/>
    <property type="match status" value="1"/>
</dbReference>
<comment type="caution">
    <text evidence="23">The sequence shown here is derived from an EMBL/GenBank/DDBJ whole genome shotgun (WGS) entry which is preliminary data.</text>
</comment>
<evidence type="ECO:0000256" key="9">
    <source>
        <dbReference type="ARBA" id="ARBA00022692"/>
    </source>
</evidence>
<evidence type="ECO:0000256" key="16">
    <source>
        <dbReference type="ARBA" id="ARBA00023170"/>
    </source>
</evidence>
<dbReference type="Pfam" id="PF12799">
    <property type="entry name" value="LRR_4"/>
    <property type="match status" value="1"/>
</dbReference>
<dbReference type="InterPro" id="IPR003591">
    <property type="entry name" value="Leu-rich_rpt_typical-subtyp"/>
</dbReference>
<dbReference type="GO" id="GO:0009653">
    <property type="term" value="P:anatomical structure morphogenesis"/>
    <property type="evidence" value="ECO:0007669"/>
    <property type="project" value="UniProtKB-ARBA"/>
</dbReference>
<name>A0ABD1MGC0_9FABA</name>
<dbReference type="Pfam" id="PF13855">
    <property type="entry name" value="LRR_8"/>
    <property type="match status" value="1"/>
</dbReference>
<dbReference type="SUPFAM" id="SSF52047">
    <property type="entry name" value="RNI-like"/>
    <property type="match status" value="2"/>
</dbReference>
<evidence type="ECO:0000259" key="21">
    <source>
        <dbReference type="Pfam" id="PF08263"/>
    </source>
</evidence>
<keyword evidence="24" id="KW-1185">Reference proteome</keyword>
<dbReference type="InterPro" id="IPR046956">
    <property type="entry name" value="RLP23-like"/>
</dbReference>
<evidence type="ECO:0000256" key="6">
    <source>
        <dbReference type="ARBA" id="ARBA00022512"/>
    </source>
</evidence>
<dbReference type="Gene3D" id="3.80.10.10">
    <property type="entry name" value="Ribonuclease Inhibitor"/>
    <property type="match status" value="5"/>
</dbReference>
<dbReference type="FunFam" id="3.80.10.10:FF:000111">
    <property type="entry name" value="LRR receptor-like serine/threonine-protein kinase ERECTA"/>
    <property type="match status" value="1"/>
</dbReference>
<keyword evidence="15" id="KW-1015">Disulfide bond</keyword>
<dbReference type="PANTHER" id="PTHR48063:SF98">
    <property type="entry name" value="LRR RECEPTOR-LIKE SERINE_THREONINE-PROTEIN KINASE FLS2"/>
    <property type="match status" value="1"/>
</dbReference>
<evidence type="ECO:0000256" key="10">
    <source>
        <dbReference type="ARBA" id="ARBA00022729"/>
    </source>
</evidence>
<feature type="signal peptide" evidence="20">
    <location>
        <begin position="1"/>
        <end position="22"/>
    </location>
</feature>
<dbReference type="SUPFAM" id="SSF52058">
    <property type="entry name" value="L domain-like"/>
    <property type="match status" value="1"/>
</dbReference>
<dbReference type="FunFam" id="3.80.10.10:FF:001347">
    <property type="entry name" value="LRR receptor-like serine/threonine-protein kinase GSO2"/>
    <property type="match status" value="1"/>
</dbReference>
<dbReference type="EMBL" id="JBGMDY010000005">
    <property type="protein sequence ID" value="KAL2334836.1"/>
    <property type="molecule type" value="Genomic_DNA"/>
</dbReference>
<evidence type="ECO:0000256" key="8">
    <source>
        <dbReference type="ARBA" id="ARBA00022614"/>
    </source>
</evidence>
<evidence type="ECO:0000256" key="2">
    <source>
        <dbReference type="ARBA" id="ARBA00004191"/>
    </source>
</evidence>
<dbReference type="Pfam" id="PF00560">
    <property type="entry name" value="LRR_1"/>
    <property type="match status" value="6"/>
</dbReference>
<protein>
    <submittedName>
        <fullName evidence="23">Uncharacterized protein</fullName>
    </submittedName>
</protein>
<keyword evidence="8" id="KW-0433">Leucine-rich repeat</keyword>
<evidence type="ECO:0000256" key="5">
    <source>
        <dbReference type="ARBA" id="ARBA00022475"/>
    </source>
</evidence>
<dbReference type="InterPro" id="IPR001611">
    <property type="entry name" value="Leu-rich_rpt"/>
</dbReference>
<evidence type="ECO:0000256" key="18">
    <source>
        <dbReference type="ARBA" id="ARBA00038043"/>
    </source>
</evidence>
<dbReference type="InterPro" id="IPR032675">
    <property type="entry name" value="LRR_dom_sf"/>
</dbReference>
<feature type="domain" description="Leucine-rich repeat-containing N-terminal plant-type" evidence="21">
    <location>
        <begin position="34"/>
        <end position="73"/>
    </location>
</feature>
<accession>A0ABD1MGC0</accession>
<evidence type="ECO:0000256" key="17">
    <source>
        <dbReference type="ARBA" id="ARBA00023180"/>
    </source>
</evidence>
<evidence type="ECO:0000256" key="19">
    <source>
        <dbReference type="SAM" id="Phobius"/>
    </source>
</evidence>
<dbReference type="PANTHER" id="PTHR48063">
    <property type="entry name" value="LRR RECEPTOR-LIKE KINASE"/>
    <property type="match status" value="1"/>
</dbReference>
<dbReference type="AlphaFoldDB" id="A0ABD1MGC0"/>
<evidence type="ECO:0000256" key="13">
    <source>
        <dbReference type="ARBA" id="ARBA00022989"/>
    </source>
</evidence>
<keyword evidence="17" id="KW-0325">Glycoprotein</keyword>
<keyword evidence="6" id="KW-0134">Cell wall</keyword>
<keyword evidence="13 19" id="KW-1133">Transmembrane helix</keyword>
<dbReference type="Pfam" id="PF23598">
    <property type="entry name" value="LRR_14"/>
    <property type="match status" value="1"/>
</dbReference>
<keyword evidence="11" id="KW-0677">Repeat</keyword>
<evidence type="ECO:0000313" key="24">
    <source>
        <dbReference type="Proteomes" id="UP001603857"/>
    </source>
</evidence>
<evidence type="ECO:0000256" key="14">
    <source>
        <dbReference type="ARBA" id="ARBA00023136"/>
    </source>
</evidence>
<keyword evidence="16" id="KW-0675">Receptor</keyword>
<evidence type="ECO:0000256" key="15">
    <source>
        <dbReference type="ARBA" id="ARBA00023157"/>
    </source>
</evidence>
<evidence type="ECO:0000256" key="1">
    <source>
        <dbReference type="ARBA" id="ARBA00004170"/>
    </source>
</evidence>
<reference evidence="23 24" key="1">
    <citation type="submission" date="2024-08" db="EMBL/GenBank/DDBJ databases">
        <title>Insights into the chromosomal genome structure of Flemingia macrophylla.</title>
        <authorList>
            <person name="Ding Y."/>
            <person name="Zhao Y."/>
            <person name="Bi W."/>
            <person name="Wu M."/>
            <person name="Zhao G."/>
            <person name="Gong Y."/>
            <person name="Li W."/>
            <person name="Zhang P."/>
        </authorList>
    </citation>
    <scope>NUCLEOTIDE SEQUENCE [LARGE SCALE GENOMIC DNA]</scope>
    <source>
        <strain evidence="23">DYQJB</strain>
        <tissue evidence="23">Leaf</tissue>
    </source>
</reference>
<keyword evidence="5" id="KW-1003">Cell membrane</keyword>
<evidence type="ECO:0000256" key="12">
    <source>
        <dbReference type="ARBA" id="ARBA00022821"/>
    </source>
</evidence>
<comment type="similarity">
    <text evidence="4">Belongs to the RLP family.</text>
</comment>
<organism evidence="23 24">
    <name type="scientific">Flemingia macrophylla</name>
    <dbReference type="NCBI Taxonomy" id="520843"/>
    <lineage>
        <taxon>Eukaryota</taxon>
        <taxon>Viridiplantae</taxon>
        <taxon>Streptophyta</taxon>
        <taxon>Embryophyta</taxon>
        <taxon>Tracheophyta</taxon>
        <taxon>Spermatophyta</taxon>
        <taxon>Magnoliopsida</taxon>
        <taxon>eudicotyledons</taxon>
        <taxon>Gunneridae</taxon>
        <taxon>Pentapetalae</taxon>
        <taxon>rosids</taxon>
        <taxon>fabids</taxon>
        <taxon>Fabales</taxon>
        <taxon>Fabaceae</taxon>
        <taxon>Papilionoideae</taxon>
        <taxon>50 kb inversion clade</taxon>
        <taxon>NPAAA clade</taxon>
        <taxon>indigoferoid/millettioid clade</taxon>
        <taxon>Phaseoleae</taxon>
        <taxon>Flemingia</taxon>
    </lineage>
</organism>
<sequence length="1155" mass="130600">MGIYLLKLLFALLLCFPYKILGFNWPSHVKCSERERQALLNFKQSVVDDFGILSTWSNHENNTDCCTWKGIQCENETGHIHMLNLHGSQTRYLSGDNISIFSLLELQNMEYLDLSFNAFAGSQIPQHMGSFKSLRYLDLSYSSFCGVLSYELGNLSKLEYLDLKFNDLDGTIPPQLGKLTRLGYLNLRYNRIHGEVPYQLGNVSQLRYLDLSRTSLSGAIPLQVGKLTRLCYLDLSYNYDIHGEVPYQLGNLSQLRYLDLSLTSLSGAIPFQVGNLPILHTLKLHTVEYLDITNTKWLSSLSSLTTLDLSFMRILASSRQWTQMIKDLIPNLRELGLAGNSLSDDNVSYWFSSHSNFSTSLSILDLSCNMLTSSTIQLLFNYTRNLQELYLSQNNIVPSSPQFLNFPSLVILDLTYNNLTSLTFQVNFNISSKLQELYLANCNLTDNSFLVIFASSSSTKKSIHSLITLGLSENILKSSAIFYLISNITTNLQSLFLNENLLEGPIPAGFGKEMNFLEFLYLQSNKLQGEIPASLGNICTLYHLTLNSNNLSGELSAFIGNFSRCNRHAFQVLDLSYNRITGMLSNLSIFPSLRELYLSNNQLIGDIIESPLTNLTTLNALDLSDNSLSIRCNSTWVPHFQLSMLGLASCKLGPRFPSWLQTQKYLQFLDISDAGIDDFVPDWFWNKLQTIRKMNMSYNSLKGRIPNLPIKLPSGTYVIMNSNQLEGDVPVFLSQAYSLDLSQNKFSDLNAFLCRKSTTTNMITLDLSNNQIMGQVPDCWQHLSSLTFLDMSNNKLSGKIPQSMHTLVNLEVLVLRNNSLTGGLPLTLKNCTNLNVLDVSENFLFGPIPSWIGESLQKLKILSIRVNQFFGSVPVHLCYLRQIHLLDLSRNKLSEGIPTCLKNLTEMKKREIKTSEIVRGQKMTITGGTDGYIYDSNVLLMWKGQEYVYLNPEILLKSIDLSSNDLTGEIPKELGYLVGLVSLNLSRNKLDGEIPSEIGNLNLLEFLDLSRNHFSGKIPYTLSYIDRLAQLDLSNNYLSGRIPWGRQLQTFDASSFEGNLGLCGQQLNKTCPGDETIKKPETQEVHDEDDNSVFYEALYMSLGLGFFIGFWSLLGSILLWRPWRNSYLIFLNRATDYILVEIEVNIANGHWWFKG</sequence>
<evidence type="ECO:0000313" key="23">
    <source>
        <dbReference type="EMBL" id="KAL2334836.1"/>
    </source>
</evidence>
<gene>
    <name evidence="23" type="ORF">Fmac_016049</name>
</gene>
<evidence type="ECO:0000256" key="3">
    <source>
        <dbReference type="ARBA" id="ARBA00004251"/>
    </source>
</evidence>
<dbReference type="SMART" id="SM00369">
    <property type="entry name" value="LRR_TYP"/>
    <property type="match status" value="9"/>
</dbReference>
<keyword evidence="10 20" id="KW-0732">Signal</keyword>